<protein>
    <submittedName>
        <fullName evidence="2">Uncharacterized protein</fullName>
    </submittedName>
</protein>
<proteinExistence type="predicted"/>
<keyword evidence="3" id="KW-1185">Reference proteome</keyword>
<comment type="caution">
    <text evidence="2">The sequence shown here is derived from an EMBL/GenBank/DDBJ whole genome shotgun (WGS) entry which is preliminary data.</text>
</comment>
<reference evidence="2 3" key="1">
    <citation type="submission" date="2018-10" db="EMBL/GenBank/DDBJ databases">
        <title>Natronolimnobius sp. XQ-INN 246 isolated from Inner Mongolia Autonomous Region of China.</title>
        <authorList>
            <person name="Xue Q."/>
        </authorList>
    </citation>
    <scope>NUCLEOTIDE SEQUENCE [LARGE SCALE GENOMIC DNA]</scope>
    <source>
        <strain evidence="2 3">XQ-INN 246</strain>
    </source>
</reference>
<feature type="transmembrane region" description="Helical" evidence="1">
    <location>
        <begin position="103"/>
        <end position="130"/>
    </location>
</feature>
<feature type="transmembrane region" description="Helical" evidence="1">
    <location>
        <begin position="31"/>
        <end position="54"/>
    </location>
</feature>
<feature type="transmembrane region" description="Helical" evidence="1">
    <location>
        <begin position="66"/>
        <end position="91"/>
    </location>
</feature>
<keyword evidence="1" id="KW-0812">Transmembrane</keyword>
<keyword evidence="1" id="KW-0472">Membrane</keyword>
<name>A0A4S3TLG4_9EURY</name>
<gene>
    <name evidence="2" type="ORF">D8Y22_16610</name>
</gene>
<organism evidence="2 3">
    <name type="scientific">Salinadaptatus halalkaliphilus</name>
    <dbReference type="NCBI Taxonomy" id="2419781"/>
    <lineage>
        <taxon>Archaea</taxon>
        <taxon>Methanobacteriati</taxon>
        <taxon>Methanobacteriota</taxon>
        <taxon>Stenosarchaea group</taxon>
        <taxon>Halobacteria</taxon>
        <taxon>Halobacteriales</taxon>
        <taxon>Natrialbaceae</taxon>
        <taxon>Salinadaptatus</taxon>
    </lineage>
</organism>
<evidence type="ECO:0000256" key="1">
    <source>
        <dbReference type="SAM" id="Phobius"/>
    </source>
</evidence>
<dbReference type="OrthoDB" id="204732at2157"/>
<sequence>MVTHSSLEGLATTCKRYGPGRLPKADRRAIGAGYAGASAAVAIALAFAVGMAVFHLLGSPAGVGHVFWAMSALVAVPIVVPAAFCASAAVWRWLPERVPYTGAVAGLLATVLTYLLSLAIVFAILLGFAIADGRTDLLVEAAGFTVIIGFFAAILTAWLTLPLGCVCGAVYERARQIPSGPAPTQSIYKNNK</sequence>
<dbReference type="RefSeq" id="WP_141465799.1">
    <property type="nucleotide sequence ID" value="NZ_RBZW01000058.1"/>
</dbReference>
<feature type="transmembrane region" description="Helical" evidence="1">
    <location>
        <begin position="142"/>
        <end position="171"/>
    </location>
</feature>
<keyword evidence="1" id="KW-1133">Transmembrane helix</keyword>
<evidence type="ECO:0000313" key="3">
    <source>
        <dbReference type="Proteomes" id="UP000318864"/>
    </source>
</evidence>
<dbReference type="EMBL" id="RBZW01000058">
    <property type="protein sequence ID" value="THE63458.1"/>
    <property type="molecule type" value="Genomic_DNA"/>
</dbReference>
<dbReference type="Proteomes" id="UP000318864">
    <property type="component" value="Unassembled WGS sequence"/>
</dbReference>
<accession>A0A4S3TLG4</accession>
<dbReference type="AlphaFoldDB" id="A0A4S3TLG4"/>
<evidence type="ECO:0000313" key="2">
    <source>
        <dbReference type="EMBL" id="THE63458.1"/>
    </source>
</evidence>